<keyword evidence="5" id="KW-0349">Heme</keyword>
<organism evidence="15 16">
    <name type="scientific">Erwinia amylovora NBRC 12687 = CFBP 1232</name>
    <dbReference type="NCBI Taxonomy" id="1219359"/>
    <lineage>
        <taxon>Bacteria</taxon>
        <taxon>Pseudomonadati</taxon>
        <taxon>Pseudomonadota</taxon>
        <taxon>Gammaproteobacteria</taxon>
        <taxon>Enterobacterales</taxon>
        <taxon>Erwiniaceae</taxon>
        <taxon>Erwinia</taxon>
    </lineage>
</organism>
<dbReference type="GO" id="GO:0016491">
    <property type="term" value="F:oxidoreductase activity"/>
    <property type="evidence" value="ECO:0007669"/>
    <property type="project" value="UniProtKB-KW"/>
</dbReference>
<keyword evidence="4" id="KW-1003">Cell membrane</keyword>
<feature type="transmembrane region" description="Helical" evidence="13">
    <location>
        <begin position="145"/>
        <end position="164"/>
    </location>
</feature>
<dbReference type="InterPro" id="IPR052168">
    <property type="entry name" value="Cytochrome_b561_oxidase"/>
</dbReference>
<keyword evidence="3" id="KW-0813">Transport</keyword>
<gene>
    <name evidence="15" type="primary">cybB</name>
    <name evidence="15" type="ORF">BN437_3680</name>
</gene>
<sequence length="174" mass="20247">MLKKYSAPQIIFHWLTVLLLIVAYATIELRWLAEKGTWQRSVIIITHFSAGFCVLLVMAVRLYLRTRYQTPQILPPAQRWQTGLSHLVHSCIYMLFFVLPVLGICSRYLRGKEWWLFGLSMPVADNPAPELAETLIGWHETLAPLGYWLIALHALAALFHHYFLRDNTLKRMMP</sequence>
<feature type="transmembrane region" description="Helical" evidence="13">
    <location>
        <begin position="41"/>
        <end position="64"/>
    </location>
</feature>
<protein>
    <submittedName>
        <fullName evidence="15">Cytochrome b(561)</fullName>
        <ecNumber evidence="15">1.10.2.-</ecNumber>
    </submittedName>
</protein>
<dbReference type="GO" id="GO:0022904">
    <property type="term" value="P:respiratory electron transport chain"/>
    <property type="evidence" value="ECO:0007669"/>
    <property type="project" value="InterPro"/>
</dbReference>
<dbReference type="SUPFAM" id="SSF81342">
    <property type="entry name" value="Transmembrane di-heme cytochromes"/>
    <property type="match status" value="1"/>
</dbReference>
<dbReference type="AlphaFoldDB" id="A0A831EVA0"/>
<evidence type="ECO:0000256" key="13">
    <source>
        <dbReference type="SAM" id="Phobius"/>
    </source>
</evidence>
<dbReference type="PANTHER" id="PTHR30529">
    <property type="entry name" value="CYTOCHROME B561"/>
    <property type="match status" value="1"/>
</dbReference>
<proteinExistence type="inferred from homology"/>
<evidence type="ECO:0000256" key="11">
    <source>
        <dbReference type="ARBA" id="ARBA00023136"/>
    </source>
</evidence>
<evidence type="ECO:0000259" key="14">
    <source>
        <dbReference type="Pfam" id="PF01292"/>
    </source>
</evidence>
<dbReference type="GeneID" id="97604428"/>
<dbReference type="Gene3D" id="1.20.950.20">
    <property type="entry name" value="Transmembrane di-heme cytochromes, Chain C"/>
    <property type="match status" value="1"/>
</dbReference>
<dbReference type="EC" id="1.10.2.-" evidence="15"/>
<keyword evidence="15" id="KW-0560">Oxidoreductase</keyword>
<evidence type="ECO:0000256" key="6">
    <source>
        <dbReference type="ARBA" id="ARBA00022692"/>
    </source>
</evidence>
<dbReference type="GO" id="GO:0009055">
    <property type="term" value="F:electron transfer activity"/>
    <property type="evidence" value="ECO:0007669"/>
    <property type="project" value="InterPro"/>
</dbReference>
<evidence type="ECO:0000313" key="16">
    <source>
        <dbReference type="Proteomes" id="UP000013111"/>
    </source>
</evidence>
<comment type="similarity">
    <text evidence="12">Belongs to the cytochrome b561 family.</text>
</comment>
<reference evidence="15 16" key="1">
    <citation type="submission" date="2012-11" db="EMBL/GenBank/DDBJ databases">
        <authorList>
            <person name="Linke B."/>
        </authorList>
    </citation>
    <scope>NUCLEOTIDE SEQUENCE [LARGE SCALE GENOMIC DNA]</scope>
    <source>
        <strain evidence="16">CFBP 1232</strain>
    </source>
</reference>
<keyword evidence="6 13" id="KW-0812">Transmembrane</keyword>
<evidence type="ECO:0000313" key="15">
    <source>
        <dbReference type="EMBL" id="CCO95579.1"/>
    </source>
</evidence>
<evidence type="ECO:0000256" key="10">
    <source>
        <dbReference type="ARBA" id="ARBA00023004"/>
    </source>
</evidence>
<comment type="caution">
    <text evidence="15">The sequence shown here is derived from an EMBL/GenBank/DDBJ whole genome shotgun (WGS) entry which is preliminary data.</text>
</comment>
<dbReference type="Proteomes" id="UP000013111">
    <property type="component" value="Unassembled WGS sequence"/>
</dbReference>
<evidence type="ECO:0000256" key="4">
    <source>
        <dbReference type="ARBA" id="ARBA00022475"/>
    </source>
</evidence>
<evidence type="ECO:0000256" key="12">
    <source>
        <dbReference type="ARBA" id="ARBA00037975"/>
    </source>
</evidence>
<evidence type="ECO:0000256" key="1">
    <source>
        <dbReference type="ARBA" id="ARBA00001970"/>
    </source>
</evidence>
<dbReference type="RefSeq" id="WP_004160963.1">
    <property type="nucleotide sequence ID" value="NZ_BAYW01000001.1"/>
</dbReference>
<dbReference type="NCBIfam" id="NF008566">
    <property type="entry name" value="PRK11513.1"/>
    <property type="match status" value="1"/>
</dbReference>
<evidence type="ECO:0000256" key="5">
    <source>
        <dbReference type="ARBA" id="ARBA00022617"/>
    </source>
</evidence>
<comment type="cofactor">
    <cofactor evidence="1">
        <name>heme b</name>
        <dbReference type="ChEBI" id="CHEBI:60344"/>
    </cofactor>
</comment>
<dbReference type="InterPro" id="IPR016174">
    <property type="entry name" value="Di-haem_cyt_TM"/>
</dbReference>
<feature type="transmembrane region" description="Helical" evidence="13">
    <location>
        <begin position="84"/>
        <end position="109"/>
    </location>
</feature>
<dbReference type="EMBL" id="CAPB01000041">
    <property type="protein sequence ID" value="CCO95579.1"/>
    <property type="molecule type" value="Genomic_DNA"/>
</dbReference>
<keyword evidence="11 13" id="KW-0472">Membrane</keyword>
<keyword evidence="8" id="KW-0249">Electron transport</keyword>
<name>A0A831EVA0_ERWAM</name>
<keyword evidence="10" id="KW-0408">Iron</keyword>
<evidence type="ECO:0000256" key="9">
    <source>
        <dbReference type="ARBA" id="ARBA00022989"/>
    </source>
</evidence>
<evidence type="ECO:0000256" key="3">
    <source>
        <dbReference type="ARBA" id="ARBA00022448"/>
    </source>
</evidence>
<dbReference type="GO" id="GO:0046872">
    <property type="term" value="F:metal ion binding"/>
    <property type="evidence" value="ECO:0007669"/>
    <property type="project" value="UniProtKB-KW"/>
</dbReference>
<dbReference type="GO" id="GO:0020037">
    <property type="term" value="F:heme binding"/>
    <property type="evidence" value="ECO:0007669"/>
    <property type="project" value="TreeGrafter"/>
</dbReference>
<reference evidence="15 16" key="2">
    <citation type="submission" date="2013-04" db="EMBL/GenBank/DDBJ databases">
        <title>Comparative genomics of 12 strains of Erwinia amylovora identifies a pan-genome with a large conserved core and provides insights into host specificity.</title>
        <authorList>
            <person name="Mann R.A."/>
            <person name="Smits T.H.M."/>
            <person name="Buehlmann A."/>
            <person name="Blom J."/>
            <person name="Goesmann A."/>
            <person name="Frey J.E."/>
            <person name="Plummer K.M."/>
            <person name="Beer S.V."/>
            <person name="Luck J."/>
            <person name="Duffy B."/>
            <person name="Rodoni B."/>
        </authorList>
    </citation>
    <scope>NUCLEOTIDE SEQUENCE [LARGE SCALE GENOMIC DNA]</scope>
    <source>
        <strain evidence="16">CFBP 1232</strain>
    </source>
</reference>
<keyword evidence="9 13" id="KW-1133">Transmembrane helix</keyword>
<evidence type="ECO:0000256" key="2">
    <source>
        <dbReference type="ARBA" id="ARBA00004651"/>
    </source>
</evidence>
<evidence type="ECO:0000256" key="8">
    <source>
        <dbReference type="ARBA" id="ARBA00022982"/>
    </source>
</evidence>
<dbReference type="InterPro" id="IPR011577">
    <property type="entry name" value="Cyt_b561_bac/Ni-Hgenase"/>
</dbReference>
<dbReference type="PANTHER" id="PTHR30529:SF4">
    <property type="entry name" value="SUPEROXIDE OXIDASE CYBB"/>
    <property type="match status" value="1"/>
</dbReference>
<comment type="subcellular location">
    <subcellularLocation>
        <location evidence="2">Cell membrane</location>
        <topology evidence="2">Multi-pass membrane protein</topology>
    </subcellularLocation>
</comment>
<accession>A0A831EVA0</accession>
<dbReference type="GO" id="GO:0005886">
    <property type="term" value="C:plasma membrane"/>
    <property type="evidence" value="ECO:0007669"/>
    <property type="project" value="UniProtKB-SubCell"/>
</dbReference>
<dbReference type="Pfam" id="PF01292">
    <property type="entry name" value="Ni_hydr_CYTB"/>
    <property type="match status" value="1"/>
</dbReference>
<keyword evidence="7" id="KW-0479">Metal-binding</keyword>
<feature type="domain" description="Cytochrome b561 bacterial/Ni-hydrogenase" evidence="14">
    <location>
        <begin position="5"/>
        <end position="174"/>
    </location>
</feature>
<evidence type="ECO:0000256" key="7">
    <source>
        <dbReference type="ARBA" id="ARBA00022723"/>
    </source>
</evidence>